<accession>A0A0B5DK65</accession>
<dbReference type="KEGG" id="snq:CP978_29060"/>
<sequence length="262" mass="28853">MSPSAGVNPSKWLRCYRKVATPRLRLVCFPHAGGAASMFRDWPRWLPDDIEVTGVCYPGRQDRLLEPCIDEMGALTTPIADVLQRWAGDRLVLFGHSMGASVAYEVALRLKQRTGSAPGRMFVSGQLPPHRVVPKSVHLRGDDAILEEVRRLGDPDAGTVLDDPDLRELVLPAIRADFRLIGTYLPRPVTPLDTAVTAYVGDEDAQVPVEGLREWAAVSATGRFDHRVYPGGHFYLMDDPEALVRDLAGRLADHLTAARVAD</sequence>
<dbReference type="Proteomes" id="UP000325763">
    <property type="component" value="Chromosome"/>
</dbReference>
<keyword evidence="5" id="KW-1185">Reference proteome</keyword>
<evidence type="ECO:0000313" key="4">
    <source>
        <dbReference type="EMBL" id="QEV42076.1"/>
    </source>
</evidence>
<reference evidence="5" key="1">
    <citation type="submission" date="2014-09" db="EMBL/GenBank/DDBJ databases">
        <title>Sequence of the Streptomyces nodosus genome.</title>
        <authorList>
            <person name="Sweeney P."/>
            <person name="Stephens N."/>
            <person name="Murphy C."/>
            <person name="Caffrey P."/>
        </authorList>
    </citation>
    <scope>NUCLEOTIDE SEQUENCE [LARGE SCALE GENOMIC DNA]</scope>
    <source>
        <strain evidence="5">ATCC 14899</strain>
    </source>
</reference>
<dbReference type="InterPro" id="IPR012223">
    <property type="entry name" value="TEII"/>
</dbReference>
<evidence type="ECO:0000313" key="3">
    <source>
        <dbReference type="EMBL" id="AJE43574.1"/>
    </source>
</evidence>
<proteinExistence type="inferred from homology"/>
<gene>
    <name evidence="4" type="ORF">CP978_29060</name>
    <name evidence="3" type="ORF">SNOD_28790</name>
</gene>
<dbReference type="SUPFAM" id="SSF53474">
    <property type="entry name" value="alpha/beta-Hydrolases"/>
    <property type="match status" value="1"/>
</dbReference>
<dbReference type="EMBL" id="CP023747">
    <property type="protein sequence ID" value="QEV42076.1"/>
    <property type="molecule type" value="Genomic_DNA"/>
</dbReference>
<feature type="domain" description="Thioesterase" evidence="2">
    <location>
        <begin position="25"/>
        <end position="247"/>
    </location>
</feature>
<evidence type="ECO:0000313" key="6">
    <source>
        <dbReference type="Proteomes" id="UP000325763"/>
    </source>
</evidence>
<dbReference type="PANTHER" id="PTHR11487">
    <property type="entry name" value="THIOESTERASE"/>
    <property type="match status" value="1"/>
</dbReference>
<reference evidence="3 5" key="2">
    <citation type="journal article" date="2016" name="Appl. Microbiol. Biotechnol.">
        <title>Exploiting the genome sequence of Streptomyces nodosus for enhanced antibiotic production.</title>
        <authorList>
            <person name="Sweeney P."/>
            <person name="Murphy C.D."/>
            <person name="Caffrey P."/>
        </authorList>
    </citation>
    <scope>NUCLEOTIDE SEQUENCE [LARGE SCALE GENOMIC DNA]</scope>
    <source>
        <strain evidence="3 5">ATCC 14899</strain>
    </source>
</reference>
<evidence type="ECO:0000256" key="1">
    <source>
        <dbReference type="ARBA" id="ARBA00007169"/>
    </source>
</evidence>
<dbReference type="OrthoDB" id="8480037at2"/>
<dbReference type="Pfam" id="PF00975">
    <property type="entry name" value="Thioesterase"/>
    <property type="match status" value="1"/>
</dbReference>
<dbReference type="RefSeq" id="WP_043445720.1">
    <property type="nucleotide sequence ID" value="NZ_CP009313.1"/>
</dbReference>
<evidence type="ECO:0000259" key="2">
    <source>
        <dbReference type="Pfam" id="PF00975"/>
    </source>
</evidence>
<dbReference type="STRING" id="40318.SNOD_28790"/>
<reference evidence="4 6" key="3">
    <citation type="submission" date="2017-09" db="EMBL/GenBank/DDBJ databases">
        <title>Streptomyces genome completion.</title>
        <authorList>
            <person name="Lee N."/>
            <person name="Cho B.-K."/>
        </authorList>
    </citation>
    <scope>NUCLEOTIDE SEQUENCE [LARGE SCALE GENOMIC DNA]</scope>
    <source>
        <strain evidence="4 6">ATCC 14899</strain>
    </source>
</reference>
<dbReference type="HOGENOM" id="CLU_070456_1_2_11"/>
<evidence type="ECO:0000313" key="5">
    <source>
        <dbReference type="Proteomes" id="UP000031526"/>
    </source>
</evidence>
<dbReference type="GO" id="GO:0008610">
    <property type="term" value="P:lipid biosynthetic process"/>
    <property type="evidence" value="ECO:0007669"/>
    <property type="project" value="TreeGrafter"/>
</dbReference>
<dbReference type="Proteomes" id="UP000031526">
    <property type="component" value="Chromosome"/>
</dbReference>
<name>A0A0B5DK65_9ACTN</name>
<dbReference type="PANTHER" id="PTHR11487:SF0">
    <property type="entry name" value="S-ACYL FATTY ACID SYNTHASE THIOESTERASE, MEDIUM CHAIN"/>
    <property type="match status" value="1"/>
</dbReference>
<dbReference type="Gene3D" id="3.40.50.1820">
    <property type="entry name" value="alpha/beta hydrolase"/>
    <property type="match status" value="1"/>
</dbReference>
<dbReference type="EMBL" id="CP009313">
    <property type="protein sequence ID" value="AJE43574.1"/>
    <property type="molecule type" value="Genomic_DNA"/>
</dbReference>
<organism evidence="3 5">
    <name type="scientific">Streptomyces nodosus</name>
    <dbReference type="NCBI Taxonomy" id="40318"/>
    <lineage>
        <taxon>Bacteria</taxon>
        <taxon>Bacillati</taxon>
        <taxon>Actinomycetota</taxon>
        <taxon>Actinomycetes</taxon>
        <taxon>Kitasatosporales</taxon>
        <taxon>Streptomycetaceae</taxon>
        <taxon>Streptomyces</taxon>
    </lineage>
</organism>
<dbReference type="AlphaFoldDB" id="A0A0B5DK65"/>
<dbReference type="InterPro" id="IPR001031">
    <property type="entry name" value="Thioesterase"/>
</dbReference>
<comment type="similarity">
    <text evidence="1">Belongs to the thioesterase family.</text>
</comment>
<dbReference type="InterPro" id="IPR029058">
    <property type="entry name" value="AB_hydrolase_fold"/>
</dbReference>
<protein>
    <submittedName>
        <fullName evidence="3">Thioesterase</fullName>
    </submittedName>
</protein>